<feature type="coiled-coil region" evidence="1">
    <location>
        <begin position="62"/>
        <end position="103"/>
    </location>
</feature>
<proteinExistence type="predicted"/>
<name>A0A653BG11_CALMS</name>
<dbReference type="Proteomes" id="UP000410492">
    <property type="component" value="Unassembled WGS sequence"/>
</dbReference>
<organism evidence="2 3">
    <name type="scientific">Callosobruchus maculatus</name>
    <name type="common">Southern cowpea weevil</name>
    <name type="synonym">Pulse bruchid</name>
    <dbReference type="NCBI Taxonomy" id="64391"/>
    <lineage>
        <taxon>Eukaryota</taxon>
        <taxon>Metazoa</taxon>
        <taxon>Ecdysozoa</taxon>
        <taxon>Arthropoda</taxon>
        <taxon>Hexapoda</taxon>
        <taxon>Insecta</taxon>
        <taxon>Pterygota</taxon>
        <taxon>Neoptera</taxon>
        <taxon>Endopterygota</taxon>
        <taxon>Coleoptera</taxon>
        <taxon>Polyphaga</taxon>
        <taxon>Cucujiformia</taxon>
        <taxon>Chrysomeloidea</taxon>
        <taxon>Chrysomelidae</taxon>
        <taxon>Bruchinae</taxon>
        <taxon>Bruchini</taxon>
        <taxon>Callosobruchus</taxon>
    </lineage>
</organism>
<evidence type="ECO:0000313" key="2">
    <source>
        <dbReference type="EMBL" id="VEN34423.1"/>
    </source>
</evidence>
<keyword evidence="3" id="KW-1185">Reference proteome</keyword>
<sequence length="203" mass="23455">MPQNLDESDFLEKWSQGIKDTDVQYSKALSSIKPLIAFDNAISNDANDVCDADVCVAVYRKKIELTATKQKLQQEHDRLSQDIETYNRKIKVLQETLESCKDKCLQESSQNKTYKNLLKTAIKKYEKNLDFVITVENKTDTSYEATFKFKPGKKEMLKVLIDRTKGEILDYTVLHELPNDGDMKDITNLLYLCHKSIQELKDC</sequence>
<protein>
    <recommendedName>
        <fullName evidence="4">Kinetochore protein SPC25</fullName>
    </recommendedName>
</protein>
<evidence type="ECO:0008006" key="4">
    <source>
        <dbReference type="Google" id="ProtNLM"/>
    </source>
</evidence>
<accession>A0A653BG11</accession>
<dbReference type="EMBL" id="CAACVG010000675">
    <property type="protein sequence ID" value="VEN34423.1"/>
    <property type="molecule type" value="Genomic_DNA"/>
</dbReference>
<dbReference type="OrthoDB" id="6733418at2759"/>
<evidence type="ECO:0000313" key="3">
    <source>
        <dbReference type="Proteomes" id="UP000410492"/>
    </source>
</evidence>
<reference evidence="2 3" key="1">
    <citation type="submission" date="2019-01" db="EMBL/GenBank/DDBJ databases">
        <authorList>
            <person name="Sayadi A."/>
        </authorList>
    </citation>
    <scope>NUCLEOTIDE SEQUENCE [LARGE SCALE GENOMIC DNA]</scope>
</reference>
<gene>
    <name evidence="2" type="ORF">CALMAC_LOCUS623</name>
</gene>
<dbReference type="AlphaFoldDB" id="A0A653BG11"/>
<keyword evidence="1" id="KW-0175">Coiled coil</keyword>
<evidence type="ECO:0000256" key="1">
    <source>
        <dbReference type="SAM" id="Coils"/>
    </source>
</evidence>